<accession>A0A6A5BYG8</accession>
<evidence type="ECO:0000313" key="3">
    <source>
        <dbReference type="EMBL" id="KAF0980426.1"/>
    </source>
</evidence>
<keyword evidence="1" id="KW-0175">Coiled coil</keyword>
<name>A0A6A5BYG8_NAEFO</name>
<protein>
    <submittedName>
        <fullName evidence="3">Uncharacterized protein</fullName>
    </submittedName>
</protein>
<sequence>MRSSPIDPEWKKAIDEIPLELFYQVRGHEDEKREQEIKKQVEREAQLLADQQIKHLINTLEEIKVEAVRKYYKEKPFLEEKARTEEAARLDKEFQQRERERVLKESEELEKKKQEELKQQKEKELSEYKNAVDTVHSLIAELTRNLLDNPPSTLLDNSEIYDPKNDHPITAQIIQQFESSGSLENSKLKQEQEDETLINTRFVEQRRREMMTLETPRQPPSKNETISTLSVKKLGEILYDKGFKELDNYLERSLKDKQEIEASIDNDIRNKELKFLLELLYDRNGKRHSKLNHSMRAQLTNNSEPWIDFFTKNFDLQKHEDALLKQARPLPRNPLFTQTEGDSTKQRRQYQLKHPLFEREDSKL</sequence>
<feature type="region of interest" description="Disordered" evidence="2">
    <location>
        <begin position="329"/>
        <end position="364"/>
    </location>
</feature>
<dbReference type="GeneID" id="68120855"/>
<dbReference type="OrthoDB" id="10416059at2759"/>
<reference evidence="3 4" key="1">
    <citation type="journal article" date="2019" name="Sci. Rep.">
        <title>Nanopore sequencing improves the draft genome of the human pathogenic amoeba Naegleria fowleri.</title>
        <authorList>
            <person name="Liechti N."/>
            <person name="Schurch N."/>
            <person name="Bruggmann R."/>
            <person name="Wittwer M."/>
        </authorList>
    </citation>
    <scope>NUCLEOTIDE SEQUENCE [LARGE SCALE GENOMIC DNA]</scope>
    <source>
        <strain evidence="3 4">ATCC 30894</strain>
    </source>
</reference>
<evidence type="ECO:0000256" key="2">
    <source>
        <dbReference type="SAM" id="MobiDB-lite"/>
    </source>
</evidence>
<evidence type="ECO:0000256" key="1">
    <source>
        <dbReference type="SAM" id="Coils"/>
    </source>
</evidence>
<organism evidence="3 4">
    <name type="scientific">Naegleria fowleri</name>
    <name type="common">Brain eating amoeba</name>
    <dbReference type="NCBI Taxonomy" id="5763"/>
    <lineage>
        <taxon>Eukaryota</taxon>
        <taxon>Discoba</taxon>
        <taxon>Heterolobosea</taxon>
        <taxon>Tetramitia</taxon>
        <taxon>Eutetramitia</taxon>
        <taxon>Vahlkampfiidae</taxon>
        <taxon>Naegleria</taxon>
    </lineage>
</organism>
<dbReference type="Proteomes" id="UP000444721">
    <property type="component" value="Unassembled WGS sequence"/>
</dbReference>
<dbReference type="EMBL" id="VFQX01000019">
    <property type="protein sequence ID" value="KAF0980426.1"/>
    <property type="molecule type" value="Genomic_DNA"/>
</dbReference>
<comment type="caution">
    <text evidence="3">The sequence shown here is derived from an EMBL/GenBank/DDBJ whole genome shotgun (WGS) entry which is preliminary data.</text>
</comment>
<dbReference type="VEuPathDB" id="AmoebaDB:NF0129250"/>
<dbReference type="VEuPathDB" id="AmoebaDB:NfTy_027470"/>
<dbReference type="OMA" id="SETWIEF"/>
<feature type="compositionally biased region" description="Basic and acidic residues" evidence="2">
    <location>
        <begin position="355"/>
        <end position="364"/>
    </location>
</feature>
<dbReference type="AlphaFoldDB" id="A0A6A5BYG8"/>
<dbReference type="VEuPathDB" id="AmoebaDB:FDP41_013640"/>
<feature type="coiled-coil region" evidence="1">
    <location>
        <begin position="92"/>
        <end position="134"/>
    </location>
</feature>
<proteinExistence type="predicted"/>
<dbReference type="RefSeq" id="XP_044565139.1">
    <property type="nucleotide sequence ID" value="XM_044704293.1"/>
</dbReference>
<gene>
    <name evidence="3" type="ORF">FDP41_013640</name>
</gene>
<keyword evidence="4" id="KW-1185">Reference proteome</keyword>
<evidence type="ECO:0000313" key="4">
    <source>
        <dbReference type="Proteomes" id="UP000444721"/>
    </source>
</evidence>